<dbReference type="EC" id="4.6.1.13" evidence="2"/>
<dbReference type="Proteomes" id="UP000184390">
    <property type="component" value="Unassembled WGS sequence"/>
</dbReference>
<dbReference type="PROSITE" id="PS50007">
    <property type="entry name" value="PIPLC_X_DOMAIN"/>
    <property type="match status" value="1"/>
</dbReference>
<dbReference type="PANTHER" id="PTHR13593:SF113">
    <property type="entry name" value="SI:DKEY-266F7.9"/>
    <property type="match status" value="1"/>
</dbReference>
<reference evidence="7 8" key="1">
    <citation type="submission" date="2016-11" db="EMBL/GenBank/DDBJ databases">
        <authorList>
            <person name="Varghese N."/>
            <person name="Submissions S."/>
        </authorList>
    </citation>
    <scope>NUCLEOTIDE SEQUENCE [LARGE SCALE GENOMIC DNA]</scope>
    <source>
        <strain evidence="7 8">PA</strain>
    </source>
</reference>
<dbReference type="InterPro" id="IPR000909">
    <property type="entry name" value="PLipase_C_PInositol-sp_X_dom"/>
</dbReference>
<evidence type="ECO:0000256" key="5">
    <source>
        <dbReference type="ARBA" id="ARBA00030782"/>
    </source>
</evidence>
<dbReference type="InterPro" id="IPR051057">
    <property type="entry name" value="PI-PLC_domain"/>
</dbReference>
<comment type="caution">
    <text evidence="7">The sequence shown here is derived from an EMBL/GenBank/DDBJ whole genome shotgun (WGS) entry which is preliminary data.</text>
</comment>
<protein>
    <recommendedName>
        <fullName evidence="3">1-phosphatidylinositol phosphodiesterase</fullName>
        <ecNumber evidence="2">4.6.1.13</ecNumber>
    </recommendedName>
    <alternativeName>
        <fullName evidence="4">Phosphatidylinositol diacylglycerol-lyase</fullName>
    </alternativeName>
    <alternativeName>
        <fullName evidence="5">Phosphatidylinositol-specific phospholipase C</fullName>
    </alternativeName>
</protein>
<evidence type="ECO:0000256" key="2">
    <source>
        <dbReference type="ARBA" id="ARBA00012581"/>
    </source>
</evidence>
<evidence type="ECO:0000313" key="8">
    <source>
        <dbReference type="Proteomes" id="UP000184390"/>
    </source>
</evidence>
<feature type="domain" description="Phosphatidylinositol-specific phospholipase C X" evidence="6">
    <location>
        <begin position="15"/>
        <end position="159"/>
    </location>
</feature>
<evidence type="ECO:0000256" key="1">
    <source>
        <dbReference type="ARBA" id="ARBA00001316"/>
    </source>
</evidence>
<dbReference type="InterPro" id="IPR017946">
    <property type="entry name" value="PLC-like_Pdiesterase_TIM-brl"/>
</dbReference>
<accession>A0ABY1I4P8</accession>
<dbReference type="EMBL" id="FQYL01000003">
    <property type="protein sequence ID" value="SHI59993.1"/>
    <property type="molecule type" value="Genomic_DNA"/>
</dbReference>
<evidence type="ECO:0000256" key="3">
    <source>
        <dbReference type="ARBA" id="ARBA00019758"/>
    </source>
</evidence>
<dbReference type="SUPFAM" id="SSF51695">
    <property type="entry name" value="PLC-like phosphodiesterases"/>
    <property type="match status" value="1"/>
</dbReference>
<organism evidence="7 8">
    <name type="scientific">Actinomyces denticolens</name>
    <dbReference type="NCBI Taxonomy" id="52767"/>
    <lineage>
        <taxon>Bacteria</taxon>
        <taxon>Bacillati</taxon>
        <taxon>Actinomycetota</taxon>
        <taxon>Actinomycetes</taxon>
        <taxon>Actinomycetales</taxon>
        <taxon>Actinomycetaceae</taxon>
        <taxon>Actinomyces</taxon>
    </lineage>
</organism>
<evidence type="ECO:0000259" key="6">
    <source>
        <dbReference type="SMART" id="SM00148"/>
    </source>
</evidence>
<proteinExistence type="predicted"/>
<gene>
    <name evidence="7" type="ORF">SAMN05216246_103104</name>
</gene>
<dbReference type="Gene3D" id="3.20.20.190">
    <property type="entry name" value="Phosphatidylinositol (PI) phosphodiesterase"/>
    <property type="match status" value="1"/>
</dbReference>
<keyword evidence="8" id="KW-1185">Reference proteome</keyword>
<sequence>MGGESVSSLIASLPDSAPLCSLVIPGTHDTMTSACAHPYYRTQSLSLTEQLEQGARFLDIRLRSSMVAAHREWISDITAESILETLRGHLGRNPRDVILVRFQNANEAKDDFVEYGRALLPLIEADRDLFWTPPPPARDGATRWPLLGEARGRVVAFECAPTEFGLTRVHGEPWAVPWHGNPGIALQDDWDGPALRSKLSQVVELHRRGGRTGQLVLNHVSATNGEPGIPRAYAERLNPEVLTMLRERDIRGRGVLIFDFIDSELIDAAWRATLRGID</sequence>
<comment type="catalytic activity">
    <reaction evidence="1">
        <text>a 1,2-diacyl-sn-glycero-3-phospho-(1D-myo-inositol) = 1D-myo-inositol 1,2-cyclic phosphate + a 1,2-diacyl-sn-glycerol</text>
        <dbReference type="Rhea" id="RHEA:17093"/>
        <dbReference type="ChEBI" id="CHEBI:17815"/>
        <dbReference type="ChEBI" id="CHEBI:57880"/>
        <dbReference type="ChEBI" id="CHEBI:58484"/>
        <dbReference type="EC" id="4.6.1.13"/>
    </reaction>
</comment>
<evidence type="ECO:0000256" key="4">
    <source>
        <dbReference type="ARBA" id="ARBA00030474"/>
    </source>
</evidence>
<dbReference type="RefSeq" id="WP_073451785.1">
    <property type="nucleotide sequence ID" value="NZ_BDIO01000006.1"/>
</dbReference>
<evidence type="ECO:0000313" key="7">
    <source>
        <dbReference type="EMBL" id="SHI59993.1"/>
    </source>
</evidence>
<dbReference type="SMART" id="SM00148">
    <property type="entry name" value="PLCXc"/>
    <property type="match status" value="1"/>
</dbReference>
<dbReference type="PANTHER" id="PTHR13593">
    <property type="match status" value="1"/>
</dbReference>
<name>A0ABY1I4P8_9ACTO</name>